<organism evidence="6 7">
    <name type="scientific">Mangrovivirga cuniculi</name>
    <dbReference type="NCBI Taxonomy" id="2715131"/>
    <lineage>
        <taxon>Bacteria</taxon>
        <taxon>Pseudomonadati</taxon>
        <taxon>Bacteroidota</taxon>
        <taxon>Cytophagia</taxon>
        <taxon>Cytophagales</taxon>
        <taxon>Mangrovivirgaceae</taxon>
        <taxon>Mangrovivirga</taxon>
    </lineage>
</organism>
<reference evidence="6 7" key="1">
    <citation type="submission" date="2018-04" db="EMBL/GenBank/DDBJ databases">
        <title>Complete genome uncultured novel isolate.</title>
        <authorList>
            <person name="Merlino G."/>
        </authorList>
    </citation>
    <scope>NUCLEOTIDE SEQUENCE [LARGE SCALE GENOMIC DNA]</scope>
    <source>
        <strain evidence="7">R1DC9</strain>
    </source>
</reference>
<feature type="transmembrane region" description="Helical" evidence="3">
    <location>
        <begin position="12"/>
        <end position="29"/>
    </location>
</feature>
<dbReference type="GO" id="GO:0015232">
    <property type="term" value="F:heme transmembrane transporter activity"/>
    <property type="evidence" value="ECO:0007669"/>
    <property type="project" value="InterPro"/>
</dbReference>
<dbReference type="InterPro" id="IPR002541">
    <property type="entry name" value="Cyt_c_assembly"/>
</dbReference>
<sequence length="842" mass="94984">MVHNWIGDTGHLFVIVSFVTALASSWAYYNAYKKSNTIEASGALKYARILFAIHGLAVLGIVATLFSIIYNNYFEYHYAWSHSSRHLPVHYMISSFWEGQEGSFLLWIFWHVVTAVFIMGKGGEWEAPVMTVFSIVQAFLTSMVLGVVLPGIELKLGSSPFMLLRDVLDDPTFISNPDFVPEDGRGLNPLLQNIWMVIHPPTLFFGFALTLVPFSFMISGLWTRKYREWVKPALPWTLLAAGVLGVGILMGAYWAYETLNFGGYWNWDPVENAVYIPWLFLVASYHVMIVFRRSKSGLMASMIMVLSMYTLILYSTFLTRSGVLGESSVHSFTDLGLSGQLLIYLLFFFIGGVVLLIYHGGKIPSSQKDIETYSGEFWVFIGALILILMGIQVLLPTSIPVYNKIVEFFGGISTAAAPSDPAEYSKYQIWFAILLTITSGIAQYFWWKNIKKGKALASFVPSIILTMVIVLIILQIGFTYSDFRLIIMLIAGVFSLLANGHVLIELLRKKPVLSGGAVTHIGVAFMVVGILYSTGFSNVVSENTSGLVINKNMTTQENRENLVLWFDETSKMAEYDLNYLGRHVKLDENGEYVRISDVLPTDDPYKVVASRDIFNDENELIASKADTFSLNPENTYYKIRHVRGDEIIDMYPRVQDNPDMGKVVSPDLLHTFTRDFYTYATVIPPSDDELKWVAGDTMVISVGEEFFINDYVTTLKEVVKLDAEELEFRGLDKNDLALKAEFEITSQSMTHYVEPLIVIRNDMGASLEDELIELGIKVQFLGVDPQTEKFKFIPYTTQKDFVVIKSIEKPWINLLWLGTIILAVGFGISTYRRFKESAKKAA</sequence>
<dbReference type="GO" id="GO:0020037">
    <property type="term" value="F:heme binding"/>
    <property type="evidence" value="ECO:0007669"/>
    <property type="project" value="InterPro"/>
</dbReference>
<dbReference type="OrthoDB" id="9761451at2"/>
<feature type="transmembrane region" description="Helical" evidence="3">
    <location>
        <begin position="275"/>
        <end position="291"/>
    </location>
</feature>
<keyword evidence="2" id="KW-0201">Cytochrome c-type biogenesis</keyword>
<protein>
    <submittedName>
        <fullName evidence="6">Cytochrome C biogenesis protein</fullName>
    </submittedName>
</protein>
<feature type="transmembrane region" description="Helical" evidence="3">
    <location>
        <begin position="104"/>
        <end position="120"/>
    </location>
</feature>
<feature type="transmembrane region" description="Helical" evidence="3">
    <location>
        <begin position="484"/>
        <end position="504"/>
    </location>
</feature>
<feature type="transmembrane region" description="Helical" evidence="3">
    <location>
        <begin position="337"/>
        <end position="357"/>
    </location>
</feature>
<feature type="transmembrane region" description="Helical" evidence="3">
    <location>
        <begin position="132"/>
        <end position="152"/>
    </location>
</feature>
<evidence type="ECO:0000313" key="7">
    <source>
        <dbReference type="Proteomes" id="UP000298616"/>
    </source>
</evidence>
<evidence type="ECO:0000259" key="5">
    <source>
        <dbReference type="Pfam" id="PF16327"/>
    </source>
</evidence>
<proteinExistence type="inferred from homology"/>
<feature type="transmembrane region" description="Helical" evidence="3">
    <location>
        <begin position="234"/>
        <end position="255"/>
    </location>
</feature>
<gene>
    <name evidence="6" type="ORF">DCC35_01095</name>
</gene>
<feature type="transmembrane region" description="Helical" evidence="3">
    <location>
        <begin position="203"/>
        <end position="222"/>
    </location>
</feature>
<feature type="transmembrane region" description="Helical" evidence="3">
    <location>
        <begin position="298"/>
        <end position="317"/>
    </location>
</feature>
<feature type="transmembrane region" description="Helical" evidence="3">
    <location>
        <begin position="511"/>
        <end position="532"/>
    </location>
</feature>
<dbReference type="PANTHER" id="PTHR43653:SF1">
    <property type="entry name" value="CYTOCHROME C-TYPE BIOGENESIS PROTEIN CCMF"/>
    <property type="match status" value="1"/>
</dbReference>
<dbReference type="PANTHER" id="PTHR43653">
    <property type="entry name" value="CYTOCHROME C ASSEMBLY PROTEIN-RELATED"/>
    <property type="match status" value="1"/>
</dbReference>
<dbReference type="Pfam" id="PF16327">
    <property type="entry name" value="CcmF_C"/>
    <property type="match status" value="1"/>
</dbReference>
<keyword evidence="3" id="KW-0812">Transmembrane</keyword>
<dbReference type="Proteomes" id="UP000298616">
    <property type="component" value="Chromosome"/>
</dbReference>
<dbReference type="InterPro" id="IPR003567">
    <property type="entry name" value="Cyt_c_biogenesis"/>
</dbReference>
<keyword evidence="3" id="KW-1133">Transmembrane helix</keyword>
<keyword evidence="7" id="KW-1185">Reference proteome</keyword>
<dbReference type="EMBL" id="CP028923">
    <property type="protein sequence ID" value="QCK16982.1"/>
    <property type="molecule type" value="Genomic_DNA"/>
</dbReference>
<feature type="transmembrane region" description="Helical" evidence="3">
    <location>
        <begin position="377"/>
        <end position="395"/>
    </location>
</feature>
<feature type="transmembrane region" description="Helical" evidence="3">
    <location>
        <begin position="49"/>
        <end position="70"/>
    </location>
</feature>
<evidence type="ECO:0000259" key="4">
    <source>
        <dbReference type="Pfam" id="PF01578"/>
    </source>
</evidence>
<dbReference type="AlphaFoldDB" id="A0A4D7JWZ5"/>
<dbReference type="KEGG" id="fpf:DCC35_01095"/>
<dbReference type="Pfam" id="PF01578">
    <property type="entry name" value="Cytochrom_C_asm"/>
    <property type="match status" value="1"/>
</dbReference>
<evidence type="ECO:0000313" key="6">
    <source>
        <dbReference type="EMBL" id="QCK16982.1"/>
    </source>
</evidence>
<name>A0A4D7JWZ5_9BACT</name>
<dbReference type="GO" id="GO:0017004">
    <property type="term" value="P:cytochrome complex assembly"/>
    <property type="evidence" value="ECO:0007669"/>
    <property type="project" value="UniProtKB-KW"/>
</dbReference>
<dbReference type="GO" id="GO:0016020">
    <property type="term" value="C:membrane"/>
    <property type="evidence" value="ECO:0007669"/>
    <property type="project" value="InterPro"/>
</dbReference>
<evidence type="ECO:0000256" key="2">
    <source>
        <dbReference type="ARBA" id="ARBA00022748"/>
    </source>
</evidence>
<dbReference type="InterPro" id="IPR032523">
    <property type="entry name" value="CcmF_C"/>
</dbReference>
<evidence type="ECO:0000256" key="1">
    <source>
        <dbReference type="ARBA" id="ARBA00009186"/>
    </source>
</evidence>
<feature type="transmembrane region" description="Helical" evidence="3">
    <location>
        <begin position="459"/>
        <end position="478"/>
    </location>
</feature>
<dbReference type="PRINTS" id="PR01410">
    <property type="entry name" value="CCBIOGENESIS"/>
</dbReference>
<keyword evidence="3" id="KW-0472">Membrane</keyword>
<feature type="transmembrane region" description="Helical" evidence="3">
    <location>
        <begin position="427"/>
        <end position="447"/>
    </location>
</feature>
<feature type="domain" description="Cytochrome c assembly protein" evidence="4">
    <location>
        <begin position="101"/>
        <end position="320"/>
    </location>
</feature>
<evidence type="ECO:0000256" key="3">
    <source>
        <dbReference type="SAM" id="Phobius"/>
    </source>
</evidence>
<accession>A0A4D7JWZ5</accession>
<feature type="domain" description="Cytochrome c-type biogenesis protein CcmF C-terminal" evidence="5">
    <location>
        <begin position="344"/>
        <end position="538"/>
    </location>
</feature>
<comment type="similarity">
    <text evidence="1">Belongs to the CcmF/CycK/Ccl1/NrfE/CcsA family.</text>
</comment>
<feature type="transmembrane region" description="Helical" evidence="3">
    <location>
        <begin position="811"/>
        <end position="831"/>
    </location>
</feature>